<protein>
    <submittedName>
        <fullName evidence="1">Acetyl-CoA carboxylase 2</fullName>
    </submittedName>
</protein>
<evidence type="ECO:0000313" key="1">
    <source>
        <dbReference type="EMBL" id="KAI8030172.1"/>
    </source>
</evidence>
<keyword evidence="2" id="KW-1185">Reference proteome</keyword>
<evidence type="ECO:0000313" key="2">
    <source>
        <dbReference type="Proteomes" id="UP001060215"/>
    </source>
</evidence>
<reference evidence="1 2" key="1">
    <citation type="journal article" date="2022" name="Plant J.">
        <title>Chromosome-level genome of Camellia lanceoleosa provides a valuable resource for understanding genome evolution and self-incompatibility.</title>
        <authorList>
            <person name="Gong W."/>
            <person name="Xiao S."/>
            <person name="Wang L."/>
            <person name="Liao Z."/>
            <person name="Chang Y."/>
            <person name="Mo W."/>
            <person name="Hu G."/>
            <person name="Li W."/>
            <person name="Zhao G."/>
            <person name="Zhu H."/>
            <person name="Hu X."/>
            <person name="Ji K."/>
            <person name="Xiang X."/>
            <person name="Song Q."/>
            <person name="Yuan D."/>
            <person name="Jin S."/>
            <person name="Zhang L."/>
        </authorList>
    </citation>
    <scope>NUCLEOTIDE SEQUENCE [LARGE SCALE GENOMIC DNA]</scope>
    <source>
        <strain evidence="1">SQ_2022a</strain>
    </source>
</reference>
<proteinExistence type="predicted"/>
<name>A0ACC0IXL7_9ERIC</name>
<sequence length="369" mass="40693">MVEKSDMSSVSSSSSSPKTQITNTVKCDTKEESVEKMKCPAISQDLEGNVSQRTSTVESNQGRCSAIEESLSSSTEKANCEQHSELGSIQNCNDLTTDDHSSSSLSKLEKENNSEENNEQAQDGDEVDNSLALVPAEVPTLRWSGSHVKIPPKSCLVTIPDDTYRKACVYTTEEAISSCQVVGHPAMVKASWGGGGKGIRKVHNDDEVRALFKQVQGEVPGSPIFIMKLASLSRHLEVLLLCDQYGNVAALHSRDCSVQRRHQKIIEEGTITVAPLETVKKLEQAARRLAKCVNYVGAATVEYLYSMDTGEYYFLELNPRLQCCVGVLELSLSNTPSQNDLSTMLFTRGRFFPWLSYQQYFKWACGQHG</sequence>
<dbReference type="Proteomes" id="UP001060215">
    <property type="component" value="Chromosome 1"/>
</dbReference>
<comment type="caution">
    <text evidence="1">The sequence shown here is derived from an EMBL/GenBank/DDBJ whole genome shotgun (WGS) entry which is preliminary data.</text>
</comment>
<organism evidence="1 2">
    <name type="scientific">Camellia lanceoleosa</name>
    <dbReference type="NCBI Taxonomy" id="1840588"/>
    <lineage>
        <taxon>Eukaryota</taxon>
        <taxon>Viridiplantae</taxon>
        <taxon>Streptophyta</taxon>
        <taxon>Embryophyta</taxon>
        <taxon>Tracheophyta</taxon>
        <taxon>Spermatophyta</taxon>
        <taxon>Magnoliopsida</taxon>
        <taxon>eudicotyledons</taxon>
        <taxon>Gunneridae</taxon>
        <taxon>Pentapetalae</taxon>
        <taxon>asterids</taxon>
        <taxon>Ericales</taxon>
        <taxon>Theaceae</taxon>
        <taxon>Camellia</taxon>
    </lineage>
</organism>
<gene>
    <name evidence="1" type="ORF">LOK49_LG01G01015</name>
</gene>
<accession>A0ACC0IXL7</accession>
<dbReference type="EMBL" id="CM045758">
    <property type="protein sequence ID" value="KAI8030172.1"/>
    <property type="molecule type" value="Genomic_DNA"/>
</dbReference>